<comment type="caution">
    <text evidence="1">The sequence shown here is derived from an EMBL/GenBank/DDBJ whole genome shotgun (WGS) entry which is preliminary data.</text>
</comment>
<evidence type="ECO:0008006" key="2">
    <source>
        <dbReference type="Google" id="ProtNLM"/>
    </source>
</evidence>
<evidence type="ECO:0000313" key="1">
    <source>
        <dbReference type="EMBL" id="KAL0433105.1"/>
    </source>
</evidence>
<protein>
    <recommendedName>
        <fullName evidence="2">FRIGIDA-like protein</fullName>
    </recommendedName>
</protein>
<gene>
    <name evidence="1" type="ORF">Slati_2644800</name>
</gene>
<name>A0AAW2VUI1_9LAMI</name>
<dbReference type="AlphaFoldDB" id="A0AAW2VUI1"/>
<reference evidence="1" key="2">
    <citation type="journal article" date="2024" name="Plant">
        <title>Genomic evolution and insights into agronomic trait innovations of Sesamum species.</title>
        <authorList>
            <person name="Miao H."/>
            <person name="Wang L."/>
            <person name="Qu L."/>
            <person name="Liu H."/>
            <person name="Sun Y."/>
            <person name="Le M."/>
            <person name="Wang Q."/>
            <person name="Wei S."/>
            <person name="Zheng Y."/>
            <person name="Lin W."/>
            <person name="Duan Y."/>
            <person name="Cao H."/>
            <person name="Xiong S."/>
            <person name="Wang X."/>
            <person name="Wei L."/>
            <person name="Li C."/>
            <person name="Ma Q."/>
            <person name="Ju M."/>
            <person name="Zhao R."/>
            <person name="Li G."/>
            <person name="Mu C."/>
            <person name="Tian Q."/>
            <person name="Mei H."/>
            <person name="Zhang T."/>
            <person name="Gao T."/>
            <person name="Zhang H."/>
        </authorList>
    </citation>
    <scope>NUCLEOTIDE SEQUENCE</scope>
    <source>
        <strain evidence="1">KEN1</strain>
    </source>
</reference>
<sequence length="280" mass="30749">MAGQSSLHNRVAELESQIQRVLELLGHPPDSPPTELFSRVDTLHSRAEMLQKNSARVAGCDGSAGQAVQLPIGTASLGSDGLKASGVKNLPSAIAAADRLVDFRVTSGSHLEKKKDFGNDKWKSGEVGKDENFKKKKNKERMWDCPKRGKLNALVAEADEDDWGGSSRVNPLCIKAVNSEAKLIQCVACVDLKHSIRSAEKKDSLMSALQVKNDLRHEEQTYLVALIEIKSNVVQKVPDEVEELLEEFKDVFPPELPRKLPPRRAIDHAIELEPGARPPA</sequence>
<dbReference type="EMBL" id="JACGWN010000009">
    <property type="protein sequence ID" value="KAL0433105.1"/>
    <property type="molecule type" value="Genomic_DNA"/>
</dbReference>
<reference evidence="1" key="1">
    <citation type="submission" date="2020-06" db="EMBL/GenBank/DDBJ databases">
        <authorList>
            <person name="Li T."/>
            <person name="Hu X."/>
            <person name="Zhang T."/>
            <person name="Song X."/>
            <person name="Zhang H."/>
            <person name="Dai N."/>
            <person name="Sheng W."/>
            <person name="Hou X."/>
            <person name="Wei L."/>
        </authorList>
    </citation>
    <scope>NUCLEOTIDE SEQUENCE</scope>
    <source>
        <strain evidence="1">KEN1</strain>
        <tissue evidence="1">Leaf</tissue>
    </source>
</reference>
<proteinExistence type="predicted"/>
<organism evidence="1">
    <name type="scientific">Sesamum latifolium</name>
    <dbReference type="NCBI Taxonomy" id="2727402"/>
    <lineage>
        <taxon>Eukaryota</taxon>
        <taxon>Viridiplantae</taxon>
        <taxon>Streptophyta</taxon>
        <taxon>Embryophyta</taxon>
        <taxon>Tracheophyta</taxon>
        <taxon>Spermatophyta</taxon>
        <taxon>Magnoliopsida</taxon>
        <taxon>eudicotyledons</taxon>
        <taxon>Gunneridae</taxon>
        <taxon>Pentapetalae</taxon>
        <taxon>asterids</taxon>
        <taxon>lamiids</taxon>
        <taxon>Lamiales</taxon>
        <taxon>Pedaliaceae</taxon>
        <taxon>Sesamum</taxon>
    </lineage>
</organism>
<accession>A0AAW2VUI1</accession>